<dbReference type="InterPro" id="IPR046977">
    <property type="entry name" value="RsmC/RlmG"/>
</dbReference>
<dbReference type="GO" id="GO:0008757">
    <property type="term" value="F:S-adenosylmethionine-dependent methyltransferase activity"/>
    <property type="evidence" value="ECO:0007669"/>
    <property type="project" value="InterPro"/>
</dbReference>
<dbReference type="Pfam" id="PF05175">
    <property type="entry name" value="MTS"/>
    <property type="match status" value="1"/>
</dbReference>
<keyword evidence="2 4" id="KW-0808">Transferase</keyword>
<keyword evidence="1 4" id="KW-0489">Methyltransferase</keyword>
<evidence type="ECO:0000256" key="2">
    <source>
        <dbReference type="ARBA" id="ARBA00022679"/>
    </source>
</evidence>
<dbReference type="CDD" id="cd02440">
    <property type="entry name" value="AdoMet_MTases"/>
    <property type="match status" value="1"/>
</dbReference>
<evidence type="ECO:0000256" key="1">
    <source>
        <dbReference type="ARBA" id="ARBA00022603"/>
    </source>
</evidence>
<proteinExistence type="predicted"/>
<reference evidence="4 5" key="1">
    <citation type="submission" date="2018-08" db="EMBL/GenBank/DDBJ databases">
        <title>Genomic Encyclopedia of Archaeal and Bacterial Type Strains, Phase II (KMG-II): from individual species to whole genera.</title>
        <authorList>
            <person name="Goeker M."/>
        </authorList>
    </citation>
    <scope>NUCLEOTIDE SEQUENCE [LARGE SCALE GENOMIC DNA]</scope>
    <source>
        <strain evidence="4 5">DSM 45791</strain>
    </source>
</reference>
<dbReference type="Gene3D" id="3.40.50.150">
    <property type="entry name" value="Vaccinia Virus protein VP39"/>
    <property type="match status" value="1"/>
</dbReference>
<organism evidence="4 5">
    <name type="scientific">Kutzneria buriramensis</name>
    <dbReference type="NCBI Taxonomy" id="1045776"/>
    <lineage>
        <taxon>Bacteria</taxon>
        <taxon>Bacillati</taxon>
        <taxon>Actinomycetota</taxon>
        <taxon>Actinomycetes</taxon>
        <taxon>Pseudonocardiales</taxon>
        <taxon>Pseudonocardiaceae</taxon>
        <taxon>Kutzneria</taxon>
    </lineage>
</organism>
<dbReference type="EMBL" id="QUNO01000010">
    <property type="protein sequence ID" value="REH42812.1"/>
    <property type="molecule type" value="Genomic_DNA"/>
</dbReference>
<sequence length="202" mass="21759">MTEQHQHYFTADPNAVSDPRLLTVELSDLTLTLTTDAGVFSPKQLDPGTKVLLDHAPAPTADGDLLDVGCGYGPIALTLAKRYPQRRITGVDVNTRALELARANAKAAGVTTVTCLLPDEVPADARFAAIYSNPPIRIGKPALHELLLTWLARLRPDGVAYLVVQKNLGSDSLAKWLTEQGHATERIATDKGYRVLATGPRS</sequence>
<evidence type="ECO:0000313" key="4">
    <source>
        <dbReference type="EMBL" id="REH42812.1"/>
    </source>
</evidence>
<dbReference type="RefSeq" id="WP_116177606.1">
    <property type="nucleotide sequence ID" value="NZ_CP144375.1"/>
</dbReference>
<keyword evidence="5" id="KW-1185">Reference proteome</keyword>
<dbReference type="InterPro" id="IPR029063">
    <property type="entry name" value="SAM-dependent_MTases_sf"/>
</dbReference>
<name>A0A3E0HDU3_9PSEU</name>
<dbReference type="AlphaFoldDB" id="A0A3E0HDU3"/>
<evidence type="ECO:0000313" key="5">
    <source>
        <dbReference type="Proteomes" id="UP000256269"/>
    </source>
</evidence>
<dbReference type="Proteomes" id="UP000256269">
    <property type="component" value="Unassembled WGS sequence"/>
</dbReference>
<feature type="domain" description="Methyltransferase small" evidence="3">
    <location>
        <begin position="31"/>
        <end position="196"/>
    </location>
</feature>
<protein>
    <submittedName>
        <fullName evidence="4">Methyltransferase family protein</fullName>
    </submittedName>
</protein>
<gene>
    <name evidence="4" type="ORF">BCF44_110312</name>
</gene>
<dbReference type="GO" id="GO:0032259">
    <property type="term" value="P:methylation"/>
    <property type="evidence" value="ECO:0007669"/>
    <property type="project" value="UniProtKB-KW"/>
</dbReference>
<dbReference type="SUPFAM" id="SSF53335">
    <property type="entry name" value="S-adenosyl-L-methionine-dependent methyltransferases"/>
    <property type="match status" value="1"/>
</dbReference>
<accession>A0A3E0HDU3</accession>
<dbReference type="InterPro" id="IPR007848">
    <property type="entry name" value="Small_mtfrase_dom"/>
</dbReference>
<evidence type="ECO:0000259" key="3">
    <source>
        <dbReference type="Pfam" id="PF05175"/>
    </source>
</evidence>
<dbReference type="PANTHER" id="PTHR47816">
    <property type="entry name" value="RIBOSOMAL RNA SMALL SUBUNIT METHYLTRANSFERASE C"/>
    <property type="match status" value="1"/>
</dbReference>
<dbReference type="OrthoDB" id="9764961at2"/>
<dbReference type="PANTHER" id="PTHR47816:SF4">
    <property type="entry name" value="RIBOSOMAL RNA SMALL SUBUNIT METHYLTRANSFERASE C"/>
    <property type="match status" value="1"/>
</dbReference>
<comment type="caution">
    <text evidence="4">The sequence shown here is derived from an EMBL/GenBank/DDBJ whole genome shotgun (WGS) entry which is preliminary data.</text>
</comment>